<dbReference type="EMBL" id="JAACJK010000110">
    <property type="protein sequence ID" value="KAF5332688.1"/>
    <property type="molecule type" value="Genomic_DNA"/>
</dbReference>
<dbReference type="Proteomes" id="UP000541558">
    <property type="component" value="Unassembled WGS sequence"/>
</dbReference>
<reference evidence="1 2" key="1">
    <citation type="journal article" date="2020" name="ISME J.">
        <title>Uncovering the hidden diversity of litter-decomposition mechanisms in mushroom-forming fungi.</title>
        <authorList>
            <person name="Floudas D."/>
            <person name="Bentzer J."/>
            <person name="Ahren D."/>
            <person name="Johansson T."/>
            <person name="Persson P."/>
            <person name="Tunlid A."/>
        </authorList>
    </citation>
    <scope>NUCLEOTIDE SEQUENCE [LARGE SCALE GENOMIC DNA]</scope>
    <source>
        <strain evidence="1 2">CBS 175.51</strain>
    </source>
</reference>
<accession>A0A8H5C0E3</accession>
<comment type="caution">
    <text evidence="1">The sequence shown here is derived from an EMBL/GenBank/DDBJ whole genome shotgun (WGS) entry which is preliminary data.</text>
</comment>
<evidence type="ECO:0000313" key="1">
    <source>
        <dbReference type="EMBL" id="KAF5332688.1"/>
    </source>
</evidence>
<dbReference type="OrthoDB" id="3543113at2759"/>
<name>A0A8H5C0E3_9AGAR</name>
<keyword evidence="2" id="KW-1185">Reference proteome</keyword>
<evidence type="ECO:0000313" key="2">
    <source>
        <dbReference type="Proteomes" id="UP000541558"/>
    </source>
</evidence>
<protein>
    <recommendedName>
        <fullName evidence="3">F-box domain-containing protein</fullName>
    </recommendedName>
</protein>
<gene>
    <name evidence="1" type="ORF">D9611_005326</name>
</gene>
<dbReference type="AlphaFoldDB" id="A0A8H5C0E3"/>
<evidence type="ECO:0008006" key="3">
    <source>
        <dbReference type="Google" id="ProtNLM"/>
    </source>
</evidence>
<dbReference type="InterPro" id="IPR032675">
    <property type="entry name" value="LRR_dom_sf"/>
</dbReference>
<dbReference type="Gene3D" id="3.80.10.10">
    <property type="entry name" value="Ribonuclease Inhibitor"/>
    <property type="match status" value="1"/>
</dbReference>
<sequence length="542" mass="60230">MDQALRVPEVVRTVCNHLKKKEACAMALSHRAFLEPGLDSLWHSINSYEPLLACLPDDLWEAEDRESVLNVDRWATIVTLRRVLTASDLQRYRTFYSRRIRTFAPPDGSSGKMLLSIAFLQALELATDREPGALSPLLTSFTWPSPTRMHDYEGDSYSSHLSPFMDLFYGRNVTSLTVKVSGDDYPIHTASVFLATKSSSHVKTLKIDNGFGSLKSAKGPSDSDLYLTSFNWAYLRSLTVSGETTGAAMPTLASLPMLAILNIDGYLKDVPLLYTPGTKSPLVKPQRGNFPSLRALRLRGRSTEDIIAFLQHIPRSNSVWKLDVVLLDPTASLHYRGLIETIQKHCNPRALRSLDLSNWTEPGEDLDDDIDPEGGVDFSPLLAFRRLKELTIHVPEHVKVTPMLLSQIPTAWPKIVSLYLDDYLQGAGRIPLIDHTHVSSLLKGVPSIRHLGIVFDATKITDSVSNSDGPFPLLTLSVGDSTIYSPSRVLAWIKAQFPELDNLNSVDSMNEALDRQSKRLLRVVNDWNTWKSQGAGAGAQAQ</sequence>
<organism evidence="1 2">
    <name type="scientific">Ephemerocybe angulata</name>
    <dbReference type="NCBI Taxonomy" id="980116"/>
    <lineage>
        <taxon>Eukaryota</taxon>
        <taxon>Fungi</taxon>
        <taxon>Dikarya</taxon>
        <taxon>Basidiomycota</taxon>
        <taxon>Agaricomycotina</taxon>
        <taxon>Agaricomycetes</taxon>
        <taxon>Agaricomycetidae</taxon>
        <taxon>Agaricales</taxon>
        <taxon>Agaricineae</taxon>
        <taxon>Psathyrellaceae</taxon>
        <taxon>Ephemerocybe</taxon>
    </lineage>
</organism>
<proteinExistence type="predicted"/>